<feature type="compositionally biased region" description="Basic and acidic residues" evidence="3">
    <location>
        <begin position="233"/>
        <end position="245"/>
    </location>
</feature>
<dbReference type="PANTHER" id="PTHR30060">
    <property type="entry name" value="INNER MEMBRANE PROTEIN"/>
    <property type="match status" value="1"/>
</dbReference>
<dbReference type="InterPro" id="IPR018612">
    <property type="entry name" value="NSRP1_N"/>
</dbReference>
<feature type="compositionally biased region" description="Basic residues" evidence="3">
    <location>
        <begin position="301"/>
        <end position="311"/>
    </location>
</feature>
<protein>
    <recommendedName>
        <fullName evidence="4">Nuclear speckle splicing regulatory protein 1 N-terminal domain-containing protein</fullName>
    </recommendedName>
</protein>
<feature type="region of interest" description="Disordered" evidence="3">
    <location>
        <begin position="233"/>
        <end position="311"/>
    </location>
</feature>
<dbReference type="Proteomes" id="UP001491310">
    <property type="component" value="Unassembled WGS sequence"/>
</dbReference>
<evidence type="ECO:0000313" key="5">
    <source>
        <dbReference type="EMBL" id="KAK9903590.1"/>
    </source>
</evidence>
<evidence type="ECO:0000256" key="3">
    <source>
        <dbReference type="SAM" id="MobiDB-lite"/>
    </source>
</evidence>
<dbReference type="PANTHER" id="PTHR30060:SF0">
    <property type="entry name" value="COILED-COIL PROTEIN (DUF2040)-RELATED"/>
    <property type="match status" value="1"/>
</dbReference>
<sequence>MLTGLKGVKYGLQPGAKPKSKPVLQKPINVFGDDDDDDDDGDIGKDIARQAAKKQNDKKVTQLHAAALAEDASVFDYDGVYDSIQEARVQPKQQEKLARKSRYIGGLLDKAEERKREQDIIYERTLLKERAAEDHLFGDKDKFVTAAYKAKLEEDQKWLAAERIREARDAKADAVKAGHMGNFYRNVMTNNAAFGTAQPAAAAPARLATASDPSATADAPAAAVDPAFEAARRAREAYEAAKERTGAAVPAAAPEDARATASKPERGSERAREGAAAAAAGKPPEEDKEAKAAAARERFLARKRKAPIGPG</sequence>
<keyword evidence="2" id="KW-0175">Coiled coil</keyword>
<gene>
    <name evidence="5" type="ORF">WJX75_009420</name>
</gene>
<evidence type="ECO:0000256" key="1">
    <source>
        <dbReference type="ARBA" id="ARBA00010126"/>
    </source>
</evidence>
<evidence type="ECO:0000256" key="2">
    <source>
        <dbReference type="ARBA" id="ARBA00023054"/>
    </source>
</evidence>
<feature type="domain" description="Nuclear speckle splicing regulatory protein 1 N-terminal" evidence="4">
    <location>
        <begin position="62"/>
        <end position="175"/>
    </location>
</feature>
<evidence type="ECO:0000259" key="4">
    <source>
        <dbReference type="Pfam" id="PF09745"/>
    </source>
</evidence>
<reference evidence="5 6" key="1">
    <citation type="journal article" date="2024" name="Nat. Commun.">
        <title>Phylogenomics reveals the evolutionary origins of lichenization in chlorophyte algae.</title>
        <authorList>
            <person name="Puginier C."/>
            <person name="Libourel C."/>
            <person name="Otte J."/>
            <person name="Skaloud P."/>
            <person name="Haon M."/>
            <person name="Grisel S."/>
            <person name="Petersen M."/>
            <person name="Berrin J.G."/>
            <person name="Delaux P.M."/>
            <person name="Dal Grande F."/>
            <person name="Keller J."/>
        </authorList>
    </citation>
    <scope>NUCLEOTIDE SEQUENCE [LARGE SCALE GENOMIC DNA]</scope>
    <source>
        <strain evidence="5 6">SAG 216-7</strain>
    </source>
</reference>
<accession>A0ABR2YEQ2</accession>
<feature type="compositionally biased region" description="Basic and acidic residues" evidence="3">
    <location>
        <begin position="255"/>
        <end position="273"/>
    </location>
</feature>
<keyword evidence="6" id="KW-1185">Reference proteome</keyword>
<feature type="compositionally biased region" description="Basic and acidic residues" evidence="3">
    <location>
        <begin position="283"/>
        <end position="300"/>
    </location>
</feature>
<dbReference type="Pfam" id="PF09745">
    <property type="entry name" value="NSRP1_N"/>
    <property type="match status" value="1"/>
</dbReference>
<evidence type="ECO:0000313" key="6">
    <source>
        <dbReference type="Proteomes" id="UP001491310"/>
    </source>
</evidence>
<dbReference type="EMBL" id="JALJOT010000014">
    <property type="protein sequence ID" value="KAK9903590.1"/>
    <property type="molecule type" value="Genomic_DNA"/>
</dbReference>
<comment type="similarity">
    <text evidence="1">Belongs to the NSRP1 family.</text>
</comment>
<comment type="caution">
    <text evidence="5">The sequence shown here is derived from an EMBL/GenBank/DDBJ whole genome shotgun (WGS) entry which is preliminary data.</text>
</comment>
<feature type="compositionally biased region" description="Acidic residues" evidence="3">
    <location>
        <begin position="32"/>
        <end position="41"/>
    </location>
</feature>
<organism evidence="5 6">
    <name type="scientific">Coccomyxa subellipsoidea</name>
    <dbReference type="NCBI Taxonomy" id="248742"/>
    <lineage>
        <taxon>Eukaryota</taxon>
        <taxon>Viridiplantae</taxon>
        <taxon>Chlorophyta</taxon>
        <taxon>core chlorophytes</taxon>
        <taxon>Trebouxiophyceae</taxon>
        <taxon>Trebouxiophyceae incertae sedis</taxon>
        <taxon>Coccomyxaceae</taxon>
        <taxon>Coccomyxa</taxon>
    </lineage>
</organism>
<name>A0ABR2YEQ2_9CHLO</name>
<feature type="region of interest" description="Disordered" evidence="3">
    <location>
        <begin position="1"/>
        <end position="44"/>
    </location>
</feature>
<proteinExistence type="inferred from homology"/>